<dbReference type="PROSITE" id="PS01097">
    <property type="entry name" value="HUPF_HYPC"/>
    <property type="match status" value="1"/>
</dbReference>
<dbReference type="AlphaFoldDB" id="E7AB72"/>
<comment type="similarity">
    <text evidence="1">Belongs to the HupF/HypC family.</text>
</comment>
<protein>
    <submittedName>
        <fullName evidence="2">Hydrogenase isoenzymes formation protein</fullName>
    </submittedName>
</protein>
<name>E7AB72_HELFC</name>
<evidence type="ECO:0000313" key="3">
    <source>
        <dbReference type="Proteomes" id="UP000007934"/>
    </source>
</evidence>
<reference evidence="2 3" key="1">
    <citation type="journal article" date="2011" name="Genome Biol. Evol.">
        <title>Comparative whole genome sequence analysis of the carcinogenic bacterial model pathogen Helicobacter felis.</title>
        <authorList>
            <person name="Arnold I.C."/>
            <person name="Zigova Z."/>
            <person name="Holden M."/>
            <person name="Lawley T.D."/>
            <person name="Rad R."/>
            <person name="Dougan G."/>
            <person name="Falkow S."/>
            <person name="Bentley S.D."/>
            <person name="Muller A."/>
        </authorList>
    </citation>
    <scope>NUCLEOTIDE SEQUENCE [LARGE SCALE GENOMIC DNA]</scope>
    <source>
        <strain evidence="3">ATCC 49179 / CCUG 28539 / NCTC 12436 / CS1</strain>
    </source>
</reference>
<dbReference type="EMBL" id="FQ670179">
    <property type="protein sequence ID" value="CBY83630.1"/>
    <property type="molecule type" value="Genomic_DNA"/>
</dbReference>
<evidence type="ECO:0000256" key="1">
    <source>
        <dbReference type="ARBA" id="ARBA00006018"/>
    </source>
</evidence>
<dbReference type="GO" id="GO:1902670">
    <property type="term" value="F:carbon dioxide binding"/>
    <property type="evidence" value="ECO:0007669"/>
    <property type="project" value="TreeGrafter"/>
</dbReference>
<dbReference type="PRINTS" id="PR00445">
    <property type="entry name" value="HUPFHYPC"/>
</dbReference>
<dbReference type="Pfam" id="PF01455">
    <property type="entry name" value="HupF_HypC"/>
    <property type="match status" value="1"/>
</dbReference>
<sequence>MCLAIPSKVIALKGNVATLETMGVQREASLDLMDESIEVGDFVLLHIGFVVGKIDTQQALESLALYEQMIAKMETDD</sequence>
<dbReference type="STRING" id="936155.HFELIS_15460"/>
<dbReference type="KEGG" id="hfe:HFELIS_15460"/>
<keyword evidence="3" id="KW-1185">Reference proteome</keyword>
<organism evidence="2 3">
    <name type="scientific">Helicobacter felis (strain ATCC 49179 / CCUG 28539 / NCTC 12436 / CS1)</name>
    <dbReference type="NCBI Taxonomy" id="936155"/>
    <lineage>
        <taxon>Bacteria</taxon>
        <taxon>Pseudomonadati</taxon>
        <taxon>Campylobacterota</taxon>
        <taxon>Epsilonproteobacteria</taxon>
        <taxon>Campylobacterales</taxon>
        <taxon>Helicobacteraceae</taxon>
        <taxon>Helicobacter</taxon>
    </lineage>
</organism>
<accession>E7AB72</accession>
<dbReference type="Gene3D" id="2.30.30.140">
    <property type="match status" value="1"/>
</dbReference>
<dbReference type="PANTHER" id="PTHR35177">
    <property type="entry name" value="HYDROGENASE MATURATION FACTOR HYBG"/>
    <property type="match status" value="1"/>
</dbReference>
<dbReference type="HOGENOM" id="CLU_159381_2_0_7"/>
<dbReference type="PANTHER" id="PTHR35177:SF2">
    <property type="entry name" value="HYDROGENASE MATURATION FACTOR HYBG"/>
    <property type="match status" value="1"/>
</dbReference>
<dbReference type="InterPro" id="IPR019812">
    <property type="entry name" value="Hydgase_assmbl_chp_CS"/>
</dbReference>
<dbReference type="InterPro" id="IPR001109">
    <property type="entry name" value="Hydrogenase_HupF/HypC"/>
</dbReference>
<dbReference type="OrthoDB" id="9806017at2"/>
<dbReference type="GO" id="GO:0005506">
    <property type="term" value="F:iron ion binding"/>
    <property type="evidence" value="ECO:0007669"/>
    <property type="project" value="TreeGrafter"/>
</dbReference>
<dbReference type="RefSeq" id="WP_013469991.1">
    <property type="nucleotide sequence ID" value="NC_014810.2"/>
</dbReference>
<dbReference type="eggNOG" id="COG0298">
    <property type="taxonomic scope" value="Bacteria"/>
</dbReference>
<evidence type="ECO:0000313" key="2">
    <source>
        <dbReference type="EMBL" id="CBY83630.1"/>
    </source>
</evidence>
<dbReference type="Proteomes" id="UP000007934">
    <property type="component" value="Chromosome"/>
</dbReference>
<dbReference type="GO" id="GO:0051604">
    <property type="term" value="P:protein maturation"/>
    <property type="evidence" value="ECO:0007669"/>
    <property type="project" value="TreeGrafter"/>
</dbReference>
<gene>
    <name evidence="2" type="primary">hypC</name>
    <name evidence="2" type="ordered locus">Hfelis_15460</name>
</gene>
<dbReference type="SUPFAM" id="SSF159127">
    <property type="entry name" value="HupF/HypC-like"/>
    <property type="match status" value="1"/>
</dbReference>
<dbReference type="GeneID" id="36134640"/>
<dbReference type="NCBIfam" id="TIGR00074">
    <property type="entry name" value="hypC_hupF"/>
    <property type="match status" value="1"/>
</dbReference>
<proteinExistence type="inferred from homology"/>
<dbReference type="FunFam" id="2.30.30.140:FF:000022">
    <property type="entry name" value="Hydrogenase assembly chaperone HybG"/>
    <property type="match status" value="1"/>
</dbReference>